<feature type="transmembrane region" description="Helical" evidence="1">
    <location>
        <begin position="150"/>
        <end position="172"/>
    </location>
</feature>
<keyword evidence="1" id="KW-0472">Membrane</keyword>
<dbReference type="RefSeq" id="WP_332863876.1">
    <property type="nucleotide sequence ID" value="NZ_JBAFSM010000006.1"/>
</dbReference>
<feature type="transmembrane region" description="Helical" evidence="1">
    <location>
        <begin position="184"/>
        <end position="201"/>
    </location>
</feature>
<keyword evidence="1" id="KW-0812">Transmembrane</keyword>
<feature type="transmembrane region" description="Helical" evidence="1">
    <location>
        <begin position="6"/>
        <end position="25"/>
    </location>
</feature>
<protein>
    <submittedName>
        <fullName evidence="2">Uncharacterized protein</fullName>
    </submittedName>
</protein>
<sequence>MRLVFYILGGIISALIGWNLSLLILDFFKFTLKAIAGSEIPFPSEWILFPIVATCLSLTLVLTTIYLSNPTHDKANRRKRGKYLKLSLQTGLIAGAIAALFSVVIYQGKFPPESIRIVGWSAIGLGTGLAEGLCWRSLSTEGRKSTTIERPIASALFGFLAGLFAAISIEFLRKTISLGGYEDALGFTLFGAALGIALALSTTPTYQVALRAGRGFGYRQPGQPSNEEKKSLPEIRNRSLNIVYFPDEKRIEEGLSIQLPRSSSESLIVGSDESADIFLPEIPARAATLTLEGKQWKLKCLFDGKIQVQRKLLSEDSSQVLYHNQILTFYHEKDKNRYYRFVFYDRFLDPET</sequence>
<dbReference type="AlphaFoldDB" id="A0AAW9QNV4"/>
<reference evidence="2 3" key="1">
    <citation type="submission" date="2024-01" db="EMBL/GenBank/DDBJ databases">
        <title>Genomic insights into the taxonomy and metabolism of the cyanobacterium Pannus brasiliensis CCIBt3594.</title>
        <authorList>
            <person name="Machado M."/>
            <person name="Botero N.B."/>
            <person name="Andreote A.P.D."/>
            <person name="Feitosa A.M.T."/>
            <person name="Popin R."/>
            <person name="Sivonen K."/>
            <person name="Fiore M.F."/>
        </authorList>
    </citation>
    <scope>NUCLEOTIDE SEQUENCE [LARGE SCALE GENOMIC DNA]</scope>
    <source>
        <strain evidence="2 3">CCIBt3594</strain>
    </source>
</reference>
<feature type="transmembrane region" description="Helical" evidence="1">
    <location>
        <begin position="118"/>
        <end position="138"/>
    </location>
</feature>
<proteinExistence type="predicted"/>
<dbReference type="Proteomes" id="UP001328733">
    <property type="component" value="Unassembled WGS sequence"/>
</dbReference>
<evidence type="ECO:0000313" key="2">
    <source>
        <dbReference type="EMBL" id="MEG3436421.1"/>
    </source>
</evidence>
<feature type="transmembrane region" description="Helical" evidence="1">
    <location>
        <begin position="86"/>
        <end position="106"/>
    </location>
</feature>
<comment type="caution">
    <text evidence="2">The sequence shown here is derived from an EMBL/GenBank/DDBJ whole genome shotgun (WGS) entry which is preliminary data.</text>
</comment>
<evidence type="ECO:0000256" key="1">
    <source>
        <dbReference type="SAM" id="Phobius"/>
    </source>
</evidence>
<feature type="transmembrane region" description="Helical" evidence="1">
    <location>
        <begin position="46"/>
        <end position="66"/>
    </location>
</feature>
<keyword evidence="3" id="KW-1185">Reference proteome</keyword>
<evidence type="ECO:0000313" key="3">
    <source>
        <dbReference type="Proteomes" id="UP001328733"/>
    </source>
</evidence>
<keyword evidence="1" id="KW-1133">Transmembrane helix</keyword>
<name>A0AAW9QNV4_9CHRO</name>
<dbReference type="EMBL" id="JBAFSM010000006">
    <property type="protein sequence ID" value="MEG3436421.1"/>
    <property type="molecule type" value="Genomic_DNA"/>
</dbReference>
<organism evidence="2 3">
    <name type="scientific">Pannus brasiliensis CCIBt3594</name>
    <dbReference type="NCBI Taxonomy" id="1427578"/>
    <lineage>
        <taxon>Bacteria</taxon>
        <taxon>Bacillati</taxon>
        <taxon>Cyanobacteriota</taxon>
        <taxon>Cyanophyceae</taxon>
        <taxon>Oscillatoriophycideae</taxon>
        <taxon>Chroococcales</taxon>
        <taxon>Microcystaceae</taxon>
        <taxon>Pannus</taxon>
    </lineage>
</organism>
<gene>
    <name evidence="2" type="ORF">V0288_04755</name>
</gene>
<accession>A0AAW9QNV4</accession>